<name>A0ABY7JRK2_9FIRM</name>
<keyword evidence="4" id="KW-0804">Transcription</keyword>
<evidence type="ECO:0000313" key="6">
    <source>
        <dbReference type="EMBL" id="WAW14317.1"/>
    </source>
</evidence>
<dbReference type="Proteomes" id="UP001164187">
    <property type="component" value="Chromosome"/>
</dbReference>
<dbReference type="Gene3D" id="1.20.120.1810">
    <property type="match status" value="1"/>
</dbReference>
<dbReference type="InterPro" id="IPR013324">
    <property type="entry name" value="RNA_pol_sigma_r3/r4-like"/>
</dbReference>
<evidence type="ECO:0000259" key="5">
    <source>
        <dbReference type="Pfam" id="PF04545"/>
    </source>
</evidence>
<dbReference type="PANTHER" id="PTHR30385">
    <property type="entry name" value="SIGMA FACTOR F FLAGELLAR"/>
    <property type="match status" value="1"/>
</dbReference>
<protein>
    <submittedName>
        <fullName evidence="6">Sigma-70 family RNA polymerase sigma factor</fullName>
    </submittedName>
</protein>
<gene>
    <name evidence="6" type="ORF">O0R46_06800</name>
</gene>
<sequence>MEEIKSEITTLLNSFNSNYNKQSFDEKNKNIQDKLDRVDRALLWMGRNGCNKALDLFIISKLNQVKTVICSDNELSSYKNRGLEDEDLFQTGVLGVIYAAKKFDFRENILVRTYVSNNVKFSIKNAYRQYGNLYVSREAGSIYAKCSKDADLLDDKLSTKKLKFLSRKNNIDCKKISESILAIKNRTNILSINNDGEIEADTDFLERYKNRLVCEYEKKYNLIFDYRFALNKFNILTDKEKYVIESIFIKDRTQKDISKELECSVTAIGKIKKKALSKLESEFLL</sequence>
<evidence type="ECO:0000313" key="7">
    <source>
        <dbReference type="Proteomes" id="UP001164187"/>
    </source>
</evidence>
<dbReference type="InterPro" id="IPR007630">
    <property type="entry name" value="RNA_pol_sigma70_r4"/>
</dbReference>
<dbReference type="Pfam" id="PF04545">
    <property type="entry name" value="Sigma70_r4"/>
    <property type="match status" value="1"/>
</dbReference>
<dbReference type="NCBIfam" id="TIGR02937">
    <property type="entry name" value="sigma70-ECF"/>
    <property type="match status" value="1"/>
</dbReference>
<keyword evidence="3" id="KW-0238">DNA-binding</keyword>
<dbReference type="Gene3D" id="1.20.140.160">
    <property type="match status" value="1"/>
</dbReference>
<reference evidence="6" key="1">
    <citation type="submission" date="2022-12" db="EMBL/GenBank/DDBJ databases">
        <title>Peptostreptococcus.</title>
        <authorList>
            <person name="Lee S.H."/>
        </authorList>
    </citation>
    <scope>NUCLEOTIDE SEQUENCE</scope>
    <source>
        <strain evidence="6">CBA3647</strain>
    </source>
</reference>
<dbReference type="EMBL" id="CP114052">
    <property type="protein sequence ID" value="WAW14317.1"/>
    <property type="molecule type" value="Genomic_DNA"/>
</dbReference>
<dbReference type="InterPro" id="IPR000943">
    <property type="entry name" value="RNA_pol_sigma70"/>
</dbReference>
<dbReference type="SUPFAM" id="SSF88946">
    <property type="entry name" value="Sigma2 domain of RNA polymerase sigma factors"/>
    <property type="match status" value="1"/>
</dbReference>
<evidence type="ECO:0000256" key="4">
    <source>
        <dbReference type="ARBA" id="ARBA00023163"/>
    </source>
</evidence>
<dbReference type="SUPFAM" id="SSF88659">
    <property type="entry name" value="Sigma3 and sigma4 domains of RNA polymerase sigma factors"/>
    <property type="match status" value="1"/>
</dbReference>
<keyword evidence="7" id="KW-1185">Reference proteome</keyword>
<dbReference type="RefSeq" id="WP_269310984.1">
    <property type="nucleotide sequence ID" value="NZ_CP114052.1"/>
</dbReference>
<keyword evidence="1" id="KW-0805">Transcription regulation</keyword>
<dbReference type="InterPro" id="IPR013325">
    <property type="entry name" value="RNA_pol_sigma_r2"/>
</dbReference>
<proteinExistence type="predicted"/>
<feature type="domain" description="RNA polymerase sigma-70 region 4" evidence="5">
    <location>
        <begin position="235"/>
        <end position="279"/>
    </location>
</feature>
<evidence type="ECO:0000256" key="3">
    <source>
        <dbReference type="ARBA" id="ARBA00023125"/>
    </source>
</evidence>
<dbReference type="InterPro" id="IPR014284">
    <property type="entry name" value="RNA_pol_sigma-70_dom"/>
</dbReference>
<organism evidence="6 7">
    <name type="scientific">Peptostreptococcus equinus</name>
    <dbReference type="NCBI Taxonomy" id="3003601"/>
    <lineage>
        <taxon>Bacteria</taxon>
        <taxon>Bacillati</taxon>
        <taxon>Bacillota</taxon>
        <taxon>Clostridia</taxon>
        <taxon>Peptostreptococcales</taxon>
        <taxon>Peptostreptococcaceae</taxon>
        <taxon>Peptostreptococcus</taxon>
    </lineage>
</organism>
<keyword evidence="2" id="KW-0731">Sigma factor</keyword>
<evidence type="ECO:0000256" key="1">
    <source>
        <dbReference type="ARBA" id="ARBA00023015"/>
    </source>
</evidence>
<dbReference type="PRINTS" id="PR00046">
    <property type="entry name" value="SIGMA70FCT"/>
</dbReference>
<evidence type="ECO:0000256" key="2">
    <source>
        <dbReference type="ARBA" id="ARBA00023082"/>
    </source>
</evidence>
<accession>A0ABY7JRK2</accession>